<dbReference type="Gene3D" id="3.40.50.1110">
    <property type="entry name" value="SGNH hydrolase"/>
    <property type="match status" value="2"/>
</dbReference>
<name>A0A927U6A7_9FIRM</name>
<evidence type="ECO:0000313" key="1">
    <source>
        <dbReference type="EMBL" id="MBE5919044.1"/>
    </source>
</evidence>
<accession>A0A927U6A7</accession>
<sequence>MKKALILSLLSITICLLANILNYQYCSAQNSISPITIKCVGDSITSGLGMSDAHKTSYGGDTYPSILYTMLKDNGVNAIVENAGHEGEKTSSIISRSGNISLYVTEDLNFNDSGFTGPIDDKIAAVYSNDLIVPVTYTYTCTDVNPVIIDGQKYTAVGKDIGNNQWKVFLYKNSNNTTQTITAGKPVLISNSQNNDITIIFAGSNDKKDITIDDYVEMLKAGITSDSSKYIILGPYTGIYNRPNFVEGKTAKERKTLYLQRMQSEFGNHFIDLENEWFANAFAIANQNGYLNGLPTEKIDLINSKLNQNIIPAEFTYKNQEGNPHLNKAGYTVIARLVYERLKILGYI</sequence>
<evidence type="ECO:0000313" key="2">
    <source>
        <dbReference type="Proteomes" id="UP000766246"/>
    </source>
</evidence>
<dbReference type="SUPFAM" id="SSF52266">
    <property type="entry name" value="SGNH hydrolase"/>
    <property type="match status" value="2"/>
</dbReference>
<comment type="caution">
    <text evidence="1">The sequence shown here is derived from an EMBL/GenBank/DDBJ whole genome shotgun (WGS) entry which is preliminary data.</text>
</comment>
<dbReference type="Proteomes" id="UP000766246">
    <property type="component" value="Unassembled WGS sequence"/>
</dbReference>
<proteinExistence type="predicted"/>
<gene>
    <name evidence="1" type="ORF">E7272_04290</name>
</gene>
<dbReference type="EMBL" id="SVER01000008">
    <property type="protein sequence ID" value="MBE5919044.1"/>
    <property type="molecule type" value="Genomic_DNA"/>
</dbReference>
<dbReference type="AlphaFoldDB" id="A0A927U6A7"/>
<dbReference type="InterPro" id="IPR036514">
    <property type="entry name" value="SGNH_hydro_sf"/>
</dbReference>
<protein>
    <submittedName>
        <fullName evidence="1">Uncharacterized protein</fullName>
    </submittedName>
</protein>
<organism evidence="1 2">
    <name type="scientific">Pseudobutyrivibrio ruminis</name>
    <dbReference type="NCBI Taxonomy" id="46206"/>
    <lineage>
        <taxon>Bacteria</taxon>
        <taxon>Bacillati</taxon>
        <taxon>Bacillota</taxon>
        <taxon>Clostridia</taxon>
        <taxon>Lachnospirales</taxon>
        <taxon>Lachnospiraceae</taxon>
        <taxon>Pseudobutyrivibrio</taxon>
    </lineage>
</organism>
<reference evidence="1" key="1">
    <citation type="submission" date="2019-04" db="EMBL/GenBank/DDBJ databases">
        <title>Evolution of Biomass-Degrading Anaerobic Consortia Revealed by Metagenomics.</title>
        <authorList>
            <person name="Peng X."/>
        </authorList>
    </citation>
    <scope>NUCLEOTIDE SEQUENCE</scope>
    <source>
        <strain evidence="1">SIG311</strain>
    </source>
</reference>